<accession>A0A8S5TYH2</accession>
<proteinExistence type="predicted"/>
<protein>
    <submittedName>
        <fullName evidence="2">Uncharacterized protein</fullName>
    </submittedName>
</protein>
<evidence type="ECO:0000256" key="1">
    <source>
        <dbReference type="SAM" id="MobiDB-lite"/>
    </source>
</evidence>
<name>A0A8S5TYH2_9CAUD</name>
<evidence type="ECO:0000313" key="2">
    <source>
        <dbReference type="EMBL" id="DAF87254.1"/>
    </source>
</evidence>
<reference evidence="2" key="1">
    <citation type="journal article" date="2021" name="Proc. Natl. Acad. Sci. U.S.A.">
        <title>A Catalog of Tens of Thousands of Viruses from Human Metagenomes Reveals Hidden Associations with Chronic Diseases.</title>
        <authorList>
            <person name="Tisza M.J."/>
            <person name="Buck C.B."/>
        </authorList>
    </citation>
    <scope>NUCLEOTIDE SEQUENCE</scope>
    <source>
        <strain evidence="2">CtDsE1</strain>
    </source>
</reference>
<organism evidence="2">
    <name type="scientific">Siphoviridae sp. ctDsE1</name>
    <dbReference type="NCBI Taxonomy" id="2825390"/>
    <lineage>
        <taxon>Viruses</taxon>
        <taxon>Duplodnaviria</taxon>
        <taxon>Heunggongvirae</taxon>
        <taxon>Uroviricota</taxon>
        <taxon>Caudoviricetes</taxon>
    </lineage>
</organism>
<sequence>MPVSLLQIGGHTSLPGGAQSLTPSTTNFFSRRR</sequence>
<feature type="compositionally biased region" description="Polar residues" evidence="1">
    <location>
        <begin position="19"/>
        <end position="33"/>
    </location>
</feature>
<dbReference type="EMBL" id="BK015961">
    <property type="protein sequence ID" value="DAF87254.1"/>
    <property type="molecule type" value="Genomic_DNA"/>
</dbReference>
<feature type="region of interest" description="Disordered" evidence="1">
    <location>
        <begin position="1"/>
        <end position="33"/>
    </location>
</feature>